<dbReference type="Pfam" id="PF00067">
    <property type="entry name" value="p450"/>
    <property type="match status" value="1"/>
</dbReference>
<dbReference type="Gene3D" id="1.10.630.10">
    <property type="entry name" value="Cytochrome P450"/>
    <property type="match status" value="1"/>
</dbReference>
<dbReference type="PRINTS" id="PR00385">
    <property type="entry name" value="P450"/>
</dbReference>
<keyword evidence="4 7" id="KW-0560">Oxidoreductase</keyword>
<dbReference type="PRINTS" id="PR00463">
    <property type="entry name" value="EP450I"/>
</dbReference>
<accession>A0ABP9Q1R5</accession>
<evidence type="ECO:0000256" key="2">
    <source>
        <dbReference type="ARBA" id="ARBA00022617"/>
    </source>
</evidence>
<organism evidence="8 9">
    <name type="scientific">Pseudonocardia eucalypti</name>
    <dbReference type="NCBI Taxonomy" id="648755"/>
    <lineage>
        <taxon>Bacteria</taxon>
        <taxon>Bacillati</taxon>
        <taxon>Actinomycetota</taxon>
        <taxon>Actinomycetes</taxon>
        <taxon>Pseudonocardiales</taxon>
        <taxon>Pseudonocardiaceae</taxon>
        <taxon>Pseudonocardia</taxon>
    </lineage>
</organism>
<dbReference type="RefSeq" id="WP_185063863.1">
    <property type="nucleotide sequence ID" value="NZ_BAABJP010000010.1"/>
</dbReference>
<evidence type="ECO:0000256" key="5">
    <source>
        <dbReference type="ARBA" id="ARBA00023004"/>
    </source>
</evidence>
<dbReference type="InterPro" id="IPR036396">
    <property type="entry name" value="Cyt_P450_sf"/>
</dbReference>
<gene>
    <name evidence="8" type="ORF">GCM10023321_27820</name>
</gene>
<evidence type="ECO:0000256" key="7">
    <source>
        <dbReference type="RuleBase" id="RU000461"/>
    </source>
</evidence>
<evidence type="ECO:0000313" key="8">
    <source>
        <dbReference type="EMBL" id="GAA5155083.1"/>
    </source>
</evidence>
<name>A0ABP9Q1R5_9PSEU</name>
<evidence type="ECO:0000256" key="4">
    <source>
        <dbReference type="ARBA" id="ARBA00023002"/>
    </source>
</evidence>
<proteinExistence type="inferred from homology"/>
<dbReference type="Proteomes" id="UP001428817">
    <property type="component" value="Unassembled WGS sequence"/>
</dbReference>
<dbReference type="PANTHER" id="PTHR24291:SF50">
    <property type="entry name" value="BIFUNCTIONAL ALBAFLAVENONE MONOOXYGENASE_TERPENE SYNTHASE"/>
    <property type="match status" value="1"/>
</dbReference>
<keyword evidence="9" id="KW-1185">Reference proteome</keyword>
<keyword evidence="6 7" id="KW-0503">Monooxygenase</keyword>
<dbReference type="InterPro" id="IPR050196">
    <property type="entry name" value="Cytochrome_P450_Monoox"/>
</dbReference>
<dbReference type="SUPFAM" id="SSF48264">
    <property type="entry name" value="Cytochrome P450"/>
    <property type="match status" value="1"/>
</dbReference>
<sequence>MTSAPIRRDTAAWAVLGTPPGNRPVVGHALRMRRDAFGVMDSARGLDIAVLRLGPKPAYVISHPDLVRQLLTAEDRNLDKGPLYENLARLIGVSIGTLTGADHRARRRMVAPVYRPDPALMADCAVEVVGSWRSGEAYDLAREMRRYSFMVKARTLFAGAVPREAEAEFVDLLPIALVGVAKYMADPTGLVQRLPTADNRRINAALARLKEIIERAIAVCRRSGTGGQGILAALVEASDPRSGAPLSDDEIRNEAMVLLSAGSETVAGVLAHAANLLARDPATTEALRAEADQVVGGPPVREDALAGLAFTRRVVTELLRLYPAGALMSRRAAAVLDLGGHRIPDGAAMFFCPYLLHRRPELYPNPDRFDPDRWLPERAGTLPRGAFMPFGAGPHICVGEQIAWSEMLIAVATMAASIEFTPVPGTPEPRPVLAPTLGLDSVPVTVEERK</sequence>
<evidence type="ECO:0000256" key="6">
    <source>
        <dbReference type="ARBA" id="ARBA00023033"/>
    </source>
</evidence>
<keyword evidence="3 7" id="KW-0479">Metal-binding</keyword>
<dbReference type="PROSITE" id="PS00086">
    <property type="entry name" value="CYTOCHROME_P450"/>
    <property type="match status" value="1"/>
</dbReference>
<reference evidence="9" key="1">
    <citation type="journal article" date="2019" name="Int. J. Syst. Evol. Microbiol.">
        <title>The Global Catalogue of Microorganisms (GCM) 10K type strain sequencing project: providing services to taxonomists for standard genome sequencing and annotation.</title>
        <authorList>
            <consortium name="The Broad Institute Genomics Platform"/>
            <consortium name="The Broad Institute Genome Sequencing Center for Infectious Disease"/>
            <person name="Wu L."/>
            <person name="Ma J."/>
        </authorList>
    </citation>
    <scope>NUCLEOTIDE SEQUENCE [LARGE SCALE GENOMIC DNA]</scope>
    <source>
        <strain evidence="9">JCM 18303</strain>
    </source>
</reference>
<keyword evidence="2 7" id="KW-0349">Heme</keyword>
<keyword evidence="5 7" id="KW-0408">Iron</keyword>
<evidence type="ECO:0000256" key="1">
    <source>
        <dbReference type="ARBA" id="ARBA00010617"/>
    </source>
</evidence>
<evidence type="ECO:0000313" key="9">
    <source>
        <dbReference type="Proteomes" id="UP001428817"/>
    </source>
</evidence>
<dbReference type="InterPro" id="IPR002401">
    <property type="entry name" value="Cyt_P450_E_grp-I"/>
</dbReference>
<dbReference type="EMBL" id="BAABJP010000010">
    <property type="protein sequence ID" value="GAA5155083.1"/>
    <property type="molecule type" value="Genomic_DNA"/>
</dbReference>
<dbReference type="PANTHER" id="PTHR24291">
    <property type="entry name" value="CYTOCHROME P450 FAMILY 4"/>
    <property type="match status" value="1"/>
</dbReference>
<comment type="similarity">
    <text evidence="1 7">Belongs to the cytochrome P450 family.</text>
</comment>
<protein>
    <submittedName>
        <fullName evidence="8">Cytochrome P450</fullName>
    </submittedName>
</protein>
<comment type="caution">
    <text evidence="8">The sequence shown here is derived from an EMBL/GenBank/DDBJ whole genome shotgun (WGS) entry which is preliminary data.</text>
</comment>
<dbReference type="InterPro" id="IPR001128">
    <property type="entry name" value="Cyt_P450"/>
</dbReference>
<evidence type="ECO:0000256" key="3">
    <source>
        <dbReference type="ARBA" id="ARBA00022723"/>
    </source>
</evidence>
<dbReference type="InterPro" id="IPR017972">
    <property type="entry name" value="Cyt_P450_CS"/>
</dbReference>